<protein>
    <submittedName>
        <fullName evidence="2">Peroxidasin-like</fullName>
    </submittedName>
</protein>
<dbReference type="RefSeq" id="XP_006821689.1">
    <property type="nucleotide sequence ID" value="XM_006821626.1"/>
</dbReference>
<organism evidence="1 2">
    <name type="scientific">Saccoglossus kowalevskii</name>
    <name type="common">Acorn worm</name>
    <dbReference type="NCBI Taxonomy" id="10224"/>
    <lineage>
        <taxon>Eukaryota</taxon>
        <taxon>Metazoa</taxon>
        <taxon>Hemichordata</taxon>
        <taxon>Enteropneusta</taxon>
        <taxon>Harrimaniidae</taxon>
        <taxon>Saccoglossus</taxon>
    </lineage>
</organism>
<gene>
    <name evidence="2" type="primary">LOC102802197</name>
</gene>
<evidence type="ECO:0000313" key="1">
    <source>
        <dbReference type="Proteomes" id="UP000694865"/>
    </source>
</evidence>
<sequence>AVFGDIMDNPVLQSSYHEAANDVDRAISETVQAIQQNRNPQNPAQLLRLFRFPSQYTVDVSRHEEVFETTVEIMKDHELAPDMTAEVVEAVLSLSGCEQPPITCEDMCFHSKYRTADGT</sequence>
<reference evidence="2" key="1">
    <citation type="submission" date="2025-08" db="UniProtKB">
        <authorList>
            <consortium name="RefSeq"/>
        </authorList>
    </citation>
    <scope>IDENTIFICATION</scope>
    <source>
        <tissue evidence="2">Testes</tissue>
    </source>
</reference>
<name>A0ABM0MNU8_SACKO</name>
<proteinExistence type="predicted"/>
<dbReference type="Proteomes" id="UP000694865">
    <property type="component" value="Unplaced"/>
</dbReference>
<feature type="non-terminal residue" evidence="2">
    <location>
        <position position="1"/>
    </location>
</feature>
<accession>A0ABM0MNU8</accession>
<feature type="non-terminal residue" evidence="2">
    <location>
        <position position="119"/>
    </location>
</feature>
<evidence type="ECO:0000313" key="2">
    <source>
        <dbReference type="RefSeq" id="XP_006821689.1"/>
    </source>
</evidence>
<keyword evidence="1" id="KW-1185">Reference proteome</keyword>
<dbReference type="GeneID" id="102802197"/>